<dbReference type="EMBL" id="GBXM01004540">
    <property type="protein sequence ID" value="JAI04038.1"/>
    <property type="molecule type" value="Transcribed_RNA"/>
</dbReference>
<evidence type="ECO:0000313" key="1">
    <source>
        <dbReference type="EMBL" id="JAI04038.1"/>
    </source>
</evidence>
<reference evidence="1" key="1">
    <citation type="submission" date="2014-11" db="EMBL/GenBank/DDBJ databases">
        <authorList>
            <person name="Amaro Gonzalez C."/>
        </authorList>
    </citation>
    <scope>NUCLEOTIDE SEQUENCE</scope>
</reference>
<organism evidence="1">
    <name type="scientific">Anguilla anguilla</name>
    <name type="common">European freshwater eel</name>
    <name type="synonym">Muraena anguilla</name>
    <dbReference type="NCBI Taxonomy" id="7936"/>
    <lineage>
        <taxon>Eukaryota</taxon>
        <taxon>Metazoa</taxon>
        <taxon>Chordata</taxon>
        <taxon>Craniata</taxon>
        <taxon>Vertebrata</taxon>
        <taxon>Euteleostomi</taxon>
        <taxon>Actinopterygii</taxon>
        <taxon>Neopterygii</taxon>
        <taxon>Teleostei</taxon>
        <taxon>Anguilliformes</taxon>
        <taxon>Anguillidae</taxon>
        <taxon>Anguilla</taxon>
    </lineage>
</organism>
<name>A0A0E9XMT4_ANGAN</name>
<reference evidence="1" key="2">
    <citation type="journal article" date="2015" name="Fish Shellfish Immunol.">
        <title>Early steps in the European eel (Anguilla anguilla)-Vibrio vulnificus interaction in the gills: Role of the RtxA13 toxin.</title>
        <authorList>
            <person name="Callol A."/>
            <person name="Pajuelo D."/>
            <person name="Ebbesson L."/>
            <person name="Teles M."/>
            <person name="MacKenzie S."/>
            <person name="Amaro C."/>
        </authorList>
    </citation>
    <scope>NUCLEOTIDE SEQUENCE</scope>
</reference>
<sequence length="48" mass="5727">MFDFSVVGSCYQLVFDKTLKEKKLHKVSLKHRGFPKMKALVYKKRNHD</sequence>
<accession>A0A0E9XMT4</accession>
<protein>
    <submittedName>
        <fullName evidence="1">Uncharacterized protein</fullName>
    </submittedName>
</protein>
<proteinExistence type="predicted"/>
<dbReference type="AlphaFoldDB" id="A0A0E9XMT4"/>